<proteinExistence type="predicted"/>
<organism evidence="2 3">
    <name type="scientific">Portunus trituberculatus</name>
    <name type="common">Swimming crab</name>
    <name type="synonym">Neptunus trituberculatus</name>
    <dbReference type="NCBI Taxonomy" id="210409"/>
    <lineage>
        <taxon>Eukaryota</taxon>
        <taxon>Metazoa</taxon>
        <taxon>Ecdysozoa</taxon>
        <taxon>Arthropoda</taxon>
        <taxon>Crustacea</taxon>
        <taxon>Multicrustacea</taxon>
        <taxon>Malacostraca</taxon>
        <taxon>Eumalacostraca</taxon>
        <taxon>Eucarida</taxon>
        <taxon>Decapoda</taxon>
        <taxon>Pleocyemata</taxon>
        <taxon>Brachyura</taxon>
        <taxon>Eubrachyura</taxon>
        <taxon>Portunoidea</taxon>
        <taxon>Portunidae</taxon>
        <taxon>Portuninae</taxon>
        <taxon>Portunus</taxon>
    </lineage>
</organism>
<sequence>MRGGGAAVTRTSKDHILKRFVLSLRLPQKSLAESTRVFKGETLLRTGPIISVAFENSHGERAERFRIRSEVFQRCGRVSSAIMTPRLQRGHLSPSGATNTSRRHNAKTQHPRAVTINHHYHLDSQPSPQPQHNTPVITSNTARPALLPP</sequence>
<keyword evidence="3" id="KW-1185">Reference proteome</keyword>
<feature type="compositionally biased region" description="Polar residues" evidence="1">
    <location>
        <begin position="124"/>
        <end position="142"/>
    </location>
</feature>
<reference evidence="2 3" key="1">
    <citation type="submission" date="2019-05" db="EMBL/GenBank/DDBJ databases">
        <title>Another draft genome of Portunus trituberculatus and its Hox gene families provides insights of decapod evolution.</title>
        <authorList>
            <person name="Jeong J.-H."/>
            <person name="Song I."/>
            <person name="Kim S."/>
            <person name="Choi T."/>
            <person name="Kim D."/>
            <person name="Ryu S."/>
            <person name="Kim W."/>
        </authorList>
    </citation>
    <scope>NUCLEOTIDE SEQUENCE [LARGE SCALE GENOMIC DNA]</scope>
    <source>
        <tissue evidence="2">Muscle</tissue>
    </source>
</reference>
<protein>
    <submittedName>
        <fullName evidence="2">Uncharacterized protein</fullName>
    </submittedName>
</protein>
<feature type="region of interest" description="Disordered" evidence="1">
    <location>
        <begin position="88"/>
        <end position="109"/>
    </location>
</feature>
<gene>
    <name evidence="2" type="ORF">E2C01_090034</name>
</gene>
<name>A0A5B7JKU7_PORTR</name>
<comment type="caution">
    <text evidence="2">The sequence shown here is derived from an EMBL/GenBank/DDBJ whole genome shotgun (WGS) entry which is preliminary data.</text>
</comment>
<evidence type="ECO:0000313" key="2">
    <source>
        <dbReference type="EMBL" id="MPC94846.1"/>
    </source>
</evidence>
<dbReference type="AlphaFoldDB" id="A0A5B7JKU7"/>
<evidence type="ECO:0000256" key="1">
    <source>
        <dbReference type="SAM" id="MobiDB-lite"/>
    </source>
</evidence>
<feature type="region of interest" description="Disordered" evidence="1">
    <location>
        <begin position="121"/>
        <end position="149"/>
    </location>
</feature>
<dbReference type="EMBL" id="VSRR010100052">
    <property type="protein sequence ID" value="MPC94846.1"/>
    <property type="molecule type" value="Genomic_DNA"/>
</dbReference>
<dbReference type="Proteomes" id="UP000324222">
    <property type="component" value="Unassembled WGS sequence"/>
</dbReference>
<accession>A0A5B7JKU7</accession>
<evidence type="ECO:0000313" key="3">
    <source>
        <dbReference type="Proteomes" id="UP000324222"/>
    </source>
</evidence>